<dbReference type="PANTHER" id="PTHR12441:SF14">
    <property type="entry name" value="ATP SYNTHASE-COUPLING FACTOR 6, MITOCHONDRIAL"/>
    <property type="match status" value="1"/>
</dbReference>
<evidence type="ECO:0000256" key="2">
    <source>
        <dbReference type="ARBA" id="ARBA00059339"/>
    </source>
</evidence>
<proteinExistence type="predicted"/>
<dbReference type="Ensembl" id="ENSMALT00000022669.1">
    <property type="protein sequence ID" value="ENSMALP00000022243.1"/>
    <property type="gene ID" value="ENSMALG00000015480.1"/>
</dbReference>
<evidence type="ECO:0000256" key="3">
    <source>
        <dbReference type="ARBA" id="ARBA00064647"/>
    </source>
</evidence>
<reference evidence="5" key="2">
    <citation type="submission" date="2025-09" db="UniProtKB">
        <authorList>
            <consortium name="Ensembl"/>
        </authorList>
    </citation>
    <scope>IDENTIFICATION</scope>
</reference>
<dbReference type="GO" id="GO:0015078">
    <property type="term" value="F:proton transmembrane transporter activity"/>
    <property type="evidence" value="ECO:0007669"/>
    <property type="project" value="InterPro"/>
</dbReference>
<evidence type="ECO:0000313" key="5">
    <source>
        <dbReference type="Ensembl" id="ENSMALP00000022243.1"/>
    </source>
</evidence>
<comment type="function">
    <text evidence="2">Subunit F6, of the mitochondrial membrane ATP synthase complex (F(1)F(0) ATP synthase or Complex V) that produces ATP from ADP in the presence of a proton gradient across the membrane which is generated by electron transport complexes of the respiratory chain. ATP synthase complex consist of a soluble F(1) head domain - the catalytic core - and a membrane F(1) domain - the membrane proton channel. These two domains are linked by a central stalk rotating inside the F(1) region and a stationary peripheral stalk. During catalysis, ATP synthesis in the catalytic domain of F(1) is coupled via a rotary mechanism of the central stalk subunits to proton translocation. In vivo, can only synthesize ATP although its ATP hydrolase activity can be activated artificially in vitro. Part of the complex F(0) domain. Part of the complex F(0) domain and the peripheric stalk, which acts as a stator to hold the catalytic alpha(3)beta(3) subcomplex and subunit a/ATP6 static relative to the rotary elements.</text>
</comment>
<evidence type="ECO:0000256" key="1">
    <source>
        <dbReference type="ARBA" id="ARBA00029863"/>
    </source>
</evidence>
<organism evidence="5 6">
    <name type="scientific">Monopterus albus</name>
    <name type="common">Swamp eel</name>
    <dbReference type="NCBI Taxonomy" id="43700"/>
    <lineage>
        <taxon>Eukaryota</taxon>
        <taxon>Metazoa</taxon>
        <taxon>Chordata</taxon>
        <taxon>Craniata</taxon>
        <taxon>Vertebrata</taxon>
        <taxon>Euteleostomi</taxon>
        <taxon>Actinopterygii</taxon>
        <taxon>Neopterygii</taxon>
        <taxon>Teleostei</taxon>
        <taxon>Neoteleostei</taxon>
        <taxon>Acanthomorphata</taxon>
        <taxon>Anabantaria</taxon>
        <taxon>Synbranchiformes</taxon>
        <taxon>Synbranchidae</taxon>
        <taxon>Monopterus</taxon>
    </lineage>
</organism>
<dbReference type="PANTHER" id="PTHR12441">
    <property type="entry name" value="ATP SYNTHASE COUPLING FACTOR 6, MITOCHONDRIAL"/>
    <property type="match status" value="1"/>
</dbReference>
<dbReference type="InterPro" id="IPR036204">
    <property type="entry name" value="ATP_synth_f6_sf_mt"/>
</dbReference>
<sequence>MIQREWLHSCFQPLSFYSPTAVTFSSKSGGSKKLSQKKNSAFMDPIQKLFLNSIHEYTTKTRLYGGGDLTSFPEFKFTEAKLDEVSHK</sequence>
<evidence type="ECO:0000313" key="6">
    <source>
        <dbReference type="Proteomes" id="UP000261600"/>
    </source>
</evidence>
<reference evidence="5" key="1">
    <citation type="submission" date="2025-08" db="UniProtKB">
        <authorList>
            <consortium name="Ensembl"/>
        </authorList>
    </citation>
    <scope>IDENTIFICATION</scope>
</reference>
<accession>A0A3Q3JPK9</accession>
<keyword evidence="6" id="KW-1185">Reference proteome</keyword>
<dbReference type="AlphaFoldDB" id="A0A3Q3JPK9"/>
<dbReference type="InterPro" id="IPR008387">
    <property type="entry name" value="ATP_synth_f6_mt"/>
</dbReference>
<comment type="subunit">
    <text evidence="3">Component of the ATP synthase complex composed at least of ATP5F1A/subunit alpha, ATP5F1B/subunit beta, ATP5MC1/subunit c (homooctomer), MT-ATP6/subunit a, MT-ATP8/subunit 8, ATP5ME/subunit e, ATP5MF/subunit f, ATP5MG/subunit g, ATP5MK/subunit k, ATP5MJ/subunit j, ATP5F1C/subunit gamma, ATP5F1D/subunit delta, ATP5F1E/subunit epsilon, ATP5PF/subunit F6, ATP5PB/subunit b, ATP5PD/subunit d, ATP5PO/subunit OSCP. ATP synthase complex consists of a soluble F(1) head domain (subunits alpha(3) and beta(3)) - the catalytic core - and a membrane F(0) domain - the membrane proton channel (subunits c, a, 8, e, f, g, k and j). These two domains are linked by a central stalk (subunits gamma, delta, and epsilon) rotating inside the F1 region and a stationary peripheral stalk (subunits F6, b, d, and OSCP).</text>
</comment>
<dbReference type="STRING" id="43700.ENSMALP00000022243"/>
<dbReference type="GO" id="GO:0045259">
    <property type="term" value="C:proton-transporting ATP synthase complex"/>
    <property type="evidence" value="ECO:0007669"/>
    <property type="project" value="InterPro"/>
</dbReference>
<dbReference type="Proteomes" id="UP000261600">
    <property type="component" value="Unplaced"/>
</dbReference>
<dbReference type="GO" id="GO:0015986">
    <property type="term" value="P:proton motive force-driven ATP synthesis"/>
    <property type="evidence" value="ECO:0007669"/>
    <property type="project" value="InterPro"/>
</dbReference>
<name>A0A3Q3JPK9_MONAL</name>
<dbReference type="Gene3D" id="6.10.280.200">
    <property type="match status" value="1"/>
</dbReference>
<protein>
    <recommendedName>
        <fullName evidence="4">ATP synthase peripheral stalk subunit F6, mitochondrial</fullName>
    </recommendedName>
    <alternativeName>
        <fullName evidence="1">ATP synthase peripheral stalk subunit F6</fullName>
    </alternativeName>
</protein>
<evidence type="ECO:0000256" key="4">
    <source>
        <dbReference type="ARBA" id="ARBA00073749"/>
    </source>
</evidence>
<dbReference type="SUPFAM" id="SSF111357">
    <property type="entry name" value="Mitochondrial ATP synthase coupling factor 6"/>
    <property type="match status" value="1"/>
</dbReference>